<evidence type="ECO:0000259" key="3">
    <source>
        <dbReference type="Pfam" id="PF08450"/>
    </source>
</evidence>
<feature type="domain" description="SMP-30/Gluconolactonase/LRE-like region" evidence="3">
    <location>
        <begin position="26"/>
        <end position="276"/>
    </location>
</feature>
<feature type="binding site" evidence="2">
    <location>
        <position position="217"/>
    </location>
    <ligand>
        <name>a divalent metal cation</name>
        <dbReference type="ChEBI" id="CHEBI:60240"/>
    </ligand>
</feature>
<feature type="binding site" evidence="2">
    <location>
        <position position="171"/>
    </location>
    <ligand>
        <name>a divalent metal cation</name>
        <dbReference type="ChEBI" id="CHEBI:60240"/>
    </ligand>
</feature>
<dbReference type="AlphaFoldDB" id="A0A840QJ13"/>
<organism evidence="4 5">
    <name type="scientific">Saccharopolyspora phatthalungensis</name>
    <dbReference type="NCBI Taxonomy" id="664693"/>
    <lineage>
        <taxon>Bacteria</taxon>
        <taxon>Bacillati</taxon>
        <taxon>Actinomycetota</taxon>
        <taxon>Actinomycetes</taxon>
        <taxon>Pseudonocardiales</taxon>
        <taxon>Pseudonocardiaceae</taxon>
        <taxon>Saccharopolyspora</taxon>
    </lineage>
</organism>
<dbReference type="PANTHER" id="PTHR47572:SF5">
    <property type="entry name" value="BLR2277 PROTEIN"/>
    <property type="match status" value="1"/>
</dbReference>
<dbReference type="EMBL" id="JACHIW010000002">
    <property type="protein sequence ID" value="MBB5158968.1"/>
    <property type="molecule type" value="Genomic_DNA"/>
</dbReference>
<dbReference type="InterPro" id="IPR011042">
    <property type="entry name" value="6-blade_b-propeller_TolB-like"/>
</dbReference>
<dbReference type="InterPro" id="IPR005511">
    <property type="entry name" value="SMP-30"/>
</dbReference>
<keyword evidence="2" id="KW-0479">Metal-binding</keyword>
<reference evidence="4 5" key="1">
    <citation type="submission" date="2020-08" db="EMBL/GenBank/DDBJ databases">
        <title>Sequencing the genomes of 1000 actinobacteria strains.</title>
        <authorList>
            <person name="Klenk H.-P."/>
        </authorList>
    </citation>
    <scope>NUCLEOTIDE SEQUENCE [LARGE SCALE GENOMIC DNA]</scope>
    <source>
        <strain evidence="4 5">DSM 45584</strain>
    </source>
</reference>
<comment type="cofactor">
    <cofactor evidence="2">
        <name>Zn(2+)</name>
        <dbReference type="ChEBI" id="CHEBI:29105"/>
    </cofactor>
    <text evidence="2">Binds 1 divalent metal cation per subunit.</text>
</comment>
<dbReference type="PANTHER" id="PTHR47572">
    <property type="entry name" value="LIPOPROTEIN-RELATED"/>
    <property type="match status" value="1"/>
</dbReference>
<evidence type="ECO:0000256" key="1">
    <source>
        <dbReference type="PIRSR" id="PIRSR605511-1"/>
    </source>
</evidence>
<proteinExistence type="predicted"/>
<dbReference type="GO" id="GO:0004341">
    <property type="term" value="F:gluconolactonase activity"/>
    <property type="evidence" value="ECO:0007669"/>
    <property type="project" value="UniProtKB-EC"/>
</dbReference>
<protein>
    <submittedName>
        <fullName evidence="4">Gluconolactonase</fullName>
        <ecNumber evidence="4">3.1.1.17</ecNumber>
    </submittedName>
</protein>
<dbReference type="PRINTS" id="PR01790">
    <property type="entry name" value="SMP30FAMILY"/>
</dbReference>
<dbReference type="RefSeq" id="WP_184731085.1">
    <property type="nucleotide sequence ID" value="NZ_JACHIW010000002.1"/>
</dbReference>
<dbReference type="GO" id="GO:0046872">
    <property type="term" value="F:metal ion binding"/>
    <property type="evidence" value="ECO:0007669"/>
    <property type="project" value="UniProtKB-KW"/>
</dbReference>
<evidence type="ECO:0000313" key="5">
    <source>
        <dbReference type="Proteomes" id="UP000584374"/>
    </source>
</evidence>
<evidence type="ECO:0000256" key="2">
    <source>
        <dbReference type="PIRSR" id="PIRSR605511-2"/>
    </source>
</evidence>
<sequence>MTAASTPSTGVRLPEGARFLAQGLGFTEGPAALDDHAVLVASINRGHVYRVDLDGSGAELAVETGGGPNGIAVGSAGEVLIAQNGATVMPSRSTLTAAPSIQRWAAGTLTTVVPDGVDAPSDCVVGPDGRFWFTDPPDHSLDGTPAPGRLLSWDATTGDLHVERDGLLFPNGLAFDATGERIYVAETAPGRITRFRLTAHGCQPDGWSVELPHGKPDGIAVDVRGWLWVAGSVGGNVMAFDARGDIQQEIRFGTGSLVTSVCFAGPGLDTLVVTAAKGGSVIALPAPHPGLALPGLALSARTARESSS</sequence>
<gene>
    <name evidence="4" type="ORF">BJ970_006567</name>
</gene>
<evidence type="ECO:0000313" key="4">
    <source>
        <dbReference type="EMBL" id="MBB5158968.1"/>
    </source>
</evidence>
<dbReference type="Gene3D" id="2.120.10.30">
    <property type="entry name" value="TolB, C-terminal domain"/>
    <property type="match status" value="1"/>
</dbReference>
<dbReference type="InterPro" id="IPR051262">
    <property type="entry name" value="SMP-30/CGR1_Lactonase"/>
</dbReference>
<dbReference type="Proteomes" id="UP000584374">
    <property type="component" value="Unassembled WGS sequence"/>
</dbReference>
<keyword evidence="5" id="KW-1185">Reference proteome</keyword>
<dbReference type="Pfam" id="PF08450">
    <property type="entry name" value="SGL"/>
    <property type="match status" value="1"/>
</dbReference>
<accession>A0A840QJ13</accession>
<dbReference type="EC" id="3.1.1.17" evidence="4"/>
<feature type="active site" description="Proton donor/acceptor" evidence="1">
    <location>
        <position position="217"/>
    </location>
</feature>
<name>A0A840QJ13_9PSEU</name>
<keyword evidence="2" id="KW-0862">Zinc</keyword>
<keyword evidence="4" id="KW-0378">Hydrolase</keyword>
<comment type="caution">
    <text evidence="4">The sequence shown here is derived from an EMBL/GenBank/DDBJ whole genome shotgun (WGS) entry which is preliminary data.</text>
</comment>
<dbReference type="SUPFAM" id="SSF63829">
    <property type="entry name" value="Calcium-dependent phosphotriesterase"/>
    <property type="match status" value="1"/>
</dbReference>
<dbReference type="InterPro" id="IPR013658">
    <property type="entry name" value="SGL"/>
</dbReference>